<feature type="region of interest" description="Disordered" evidence="1">
    <location>
        <begin position="42"/>
        <end position="63"/>
    </location>
</feature>
<accession>A0A7X0BXP0</accession>
<evidence type="ECO:0000313" key="4">
    <source>
        <dbReference type="Proteomes" id="UP000583800"/>
    </source>
</evidence>
<proteinExistence type="predicted"/>
<keyword evidence="2" id="KW-1133">Transmembrane helix</keyword>
<keyword evidence="2" id="KW-0812">Transmembrane</keyword>
<reference evidence="3 4" key="1">
    <citation type="submission" date="2020-08" db="EMBL/GenBank/DDBJ databases">
        <title>Sequencing the genomes of 1000 actinobacteria strains.</title>
        <authorList>
            <person name="Klenk H.-P."/>
        </authorList>
    </citation>
    <scope>NUCLEOTIDE SEQUENCE [LARGE SCALE GENOMIC DNA]</scope>
    <source>
        <strain evidence="3 4">DSM 45913</strain>
    </source>
</reference>
<dbReference type="AlphaFoldDB" id="A0A7X0BXP0"/>
<name>A0A7X0BXP0_9ACTN</name>
<dbReference type="Proteomes" id="UP000583800">
    <property type="component" value="Unassembled WGS sequence"/>
</dbReference>
<comment type="caution">
    <text evidence="3">The sequence shown here is derived from an EMBL/GenBank/DDBJ whole genome shotgun (WGS) entry which is preliminary data.</text>
</comment>
<evidence type="ECO:0000256" key="1">
    <source>
        <dbReference type="SAM" id="MobiDB-lite"/>
    </source>
</evidence>
<gene>
    <name evidence="3" type="ORF">FHU36_001326</name>
</gene>
<keyword evidence="4" id="KW-1185">Reference proteome</keyword>
<organism evidence="3 4">
    <name type="scientific">Nonomuraea muscovyensis</name>
    <dbReference type="NCBI Taxonomy" id="1124761"/>
    <lineage>
        <taxon>Bacteria</taxon>
        <taxon>Bacillati</taxon>
        <taxon>Actinomycetota</taxon>
        <taxon>Actinomycetes</taxon>
        <taxon>Streptosporangiales</taxon>
        <taxon>Streptosporangiaceae</taxon>
        <taxon>Nonomuraea</taxon>
    </lineage>
</organism>
<protein>
    <submittedName>
        <fullName evidence="3">Uncharacterized protein</fullName>
    </submittedName>
</protein>
<feature type="transmembrane region" description="Helical" evidence="2">
    <location>
        <begin position="20"/>
        <end position="39"/>
    </location>
</feature>
<keyword evidence="2" id="KW-0472">Membrane</keyword>
<feature type="compositionally biased region" description="Basic and acidic residues" evidence="1">
    <location>
        <begin position="47"/>
        <end position="63"/>
    </location>
</feature>
<sequence length="78" mass="8447">MFLLTVVWTSLTRHRAVAPGSGWLVIVMVWLGTLVAVGPRRGTVSGGERRSGPFRVRDPKRPANGDRFTLADGGGIFL</sequence>
<evidence type="ECO:0000313" key="3">
    <source>
        <dbReference type="EMBL" id="MBB6344817.1"/>
    </source>
</evidence>
<dbReference type="EMBL" id="JACHJB010000001">
    <property type="protein sequence ID" value="MBB6344817.1"/>
    <property type="molecule type" value="Genomic_DNA"/>
</dbReference>
<evidence type="ECO:0000256" key="2">
    <source>
        <dbReference type="SAM" id="Phobius"/>
    </source>
</evidence>
<dbReference type="RefSeq" id="WP_185082882.1">
    <property type="nucleotide sequence ID" value="NZ_JACHJB010000001.1"/>
</dbReference>